<gene>
    <name evidence="2" type="ORF">DEF21_11720</name>
</gene>
<feature type="domain" description="Fumarylacetoacetase-like C-terminal" evidence="1">
    <location>
        <begin position="1"/>
        <end position="41"/>
    </location>
</feature>
<dbReference type="RefSeq" id="WP_276653486.1">
    <property type="nucleotide sequence ID" value="NZ_DOOG01000098.1"/>
</dbReference>
<feature type="non-terminal residue" evidence="2">
    <location>
        <position position="41"/>
    </location>
</feature>
<sequence length="41" mass="4464">VAGFCTINDVSERAYQIERGGQWIKGKSAPNFGPLGPWLVT</sequence>
<organism evidence="2 3">
    <name type="scientific">Thalassospira lucentensis</name>
    <dbReference type="NCBI Taxonomy" id="168935"/>
    <lineage>
        <taxon>Bacteria</taxon>
        <taxon>Pseudomonadati</taxon>
        <taxon>Pseudomonadota</taxon>
        <taxon>Alphaproteobacteria</taxon>
        <taxon>Rhodospirillales</taxon>
        <taxon>Thalassospiraceae</taxon>
        <taxon>Thalassospira</taxon>
    </lineage>
</organism>
<dbReference type="Pfam" id="PF01557">
    <property type="entry name" value="FAA_hydrolase"/>
    <property type="match status" value="1"/>
</dbReference>
<dbReference type="EMBL" id="DOOG01000098">
    <property type="protein sequence ID" value="HBU98557.1"/>
    <property type="molecule type" value="Genomic_DNA"/>
</dbReference>
<dbReference type="InterPro" id="IPR036663">
    <property type="entry name" value="Fumarylacetoacetase_C_sf"/>
</dbReference>
<evidence type="ECO:0000259" key="1">
    <source>
        <dbReference type="Pfam" id="PF01557"/>
    </source>
</evidence>
<protein>
    <submittedName>
        <fullName evidence="2">2-hydroxyhepta-2,4-diene-1,7-dioate isomerase</fullName>
    </submittedName>
</protein>
<dbReference type="Proteomes" id="UP000264753">
    <property type="component" value="Unassembled WGS sequence"/>
</dbReference>
<dbReference type="InterPro" id="IPR011234">
    <property type="entry name" value="Fumarylacetoacetase-like_C"/>
</dbReference>
<name>A0A358HTP2_9PROT</name>
<proteinExistence type="predicted"/>
<feature type="non-terminal residue" evidence="2">
    <location>
        <position position="1"/>
    </location>
</feature>
<accession>A0A358HTP2</accession>
<evidence type="ECO:0000313" key="3">
    <source>
        <dbReference type="Proteomes" id="UP000264753"/>
    </source>
</evidence>
<reference evidence="2 3" key="1">
    <citation type="journal article" date="2018" name="Nat. Biotechnol.">
        <title>A standardized bacterial taxonomy based on genome phylogeny substantially revises the tree of life.</title>
        <authorList>
            <person name="Parks D.H."/>
            <person name="Chuvochina M."/>
            <person name="Waite D.W."/>
            <person name="Rinke C."/>
            <person name="Skarshewski A."/>
            <person name="Chaumeil P.A."/>
            <person name="Hugenholtz P."/>
        </authorList>
    </citation>
    <scope>NUCLEOTIDE SEQUENCE [LARGE SCALE GENOMIC DNA]</scope>
    <source>
        <strain evidence="2">UBA8707</strain>
    </source>
</reference>
<dbReference type="AlphaFoldDB" id="A0A358HTP2"/>
<dbReference type="SUPFAM" id="SSF56529">
    <property type="entry name" value="FAH"/>
    <property type="match status" value="1"/>
</dbReference>
<evidence type="ECO:0000313" key="2">
    <source>
        <dbReference type="EMBL" id="HBU98557.1"/>
    </source>
</evidence>
<dbReference type="GO" id="GO:0016853">
    <property type="term" value="F:isomerase activity"/>
    <property type="evidence" value="ECO:0007669"/>
    <property type="project" value="UniProtKB-KW"/>
</dbReference>
<keyword evidence="2" id="KW-0413">Isomerase</keyword>
<dbReference type="Gene3D" id="3.90.850.10">
    <property type="entry name" value="Fumarylacetoacetase-like, C-terminal domain"/>
    <property type="match status" value="1"/>
</dbReference>
<comment type="caution">
    <text evidence="2">The sequence shown here is derived from an EMBL/GenBank/DDBJ whole genome shotgun (WGS) entry which is preliminary data.</text>
</comment>